<accession>W1PWD7</accession>
<comment type="cofactor">
    <cofactor evidence="2">
        <name>Ni(2+)</name>
        <dbReference type="ChEBI" id="CHEBI:49786"/>
    </cofactor>
</comment>
<dbReference type="Gene3D" id="3.40.50.10880">
    <property type="entry name" value="Uncharacterised protein PF01937, DUF89, domain 3"/>
    <property type="match status" value="1"/>
</dbReference>
<reference evidence="9" key="1">
    <citation type="journal article" date="2013" name="Science">
        <title>The Amborella genome and the evolution of flowering plants.</title>
        <authorList>
            <consortium name="Amborella Genome Project"/>
        </authorList>
    </citation>
    <scope>NUCLEOTIDE SEQUENCE [LARGE SCALE GENOMIC DNA]</scope>
</reference>
<dbReference type="EMBL" id="KI392687">
    <property type="protein sequence ID" value="ERN11650.1"/>
    <property type="molecule type" value="Genomic_DNA"/>
</dbReference>
<gene>
    <name evidence="8" type="ORF">AMTR_s00022p00210390</name>
</gene>
<dbReference type="SMART" id="SM00308">
    <property type="entry name" value="LH2"/>
    <property type="match status" value="1"/>
</dbReference>
<dbReference type="InterPro" id="IPR036392">
    <property type="entry name" value="PLAT/LH2_dom_sf"/>
</dbReference>
<keyword evidence="9" id="KW-1185">Reference proteome</keyword>
<evidence type="ECO:0000256" key="3">
    <source>
        <dbReference type="ARBA" id="ARBA00022596"/>
    </source>
</evidence>
<dbReference type="FunFam" id="3.40.50.10880:FF:000004">
    <property type="entry name" value="Pantothenate kinase"/>
    <property type="match status" value="1"/>
</dbReference>
<keyword evidence="5" id="KW-0378">Hydrolase</keyword>
<proteinExistence type="predicted"/>
<dbReference type="Proteomes" id="UP000017836">
    <property type="component" value="Unassembled WGS sequence"/>
</dbReference>
<dbReference type="Pfam" id="PF01937">
    <property type="entry name" value="ARMT1-like_dom"/>
    <property type="match status" value="1"/>
</dbReference>
<evidence type="ECO:0000256" key="4">
    <source>
        <dbReference type="ARBA" id="ARBA00022723"/>
    </source>
</evidence>
<comment type="cofactor">
    <cofactor evidence="1">
        <name>Mn(2+)</name>
        <dbReference type="ChEBI" id="CHEBI:29035"/>
    </cofactor>
</comment>
<dbReference type="InterPro" id="IPR035073">
    <property type="entry name" value="At2g17340_3_helix_bundle"/>
</dbReference>
<dbReference type="GO" id="GO:0015937">
    <property type="term" value="P:coenzyme A biosynthetic process"/>
    <property type="evidence" value="ECO:0000318"/>
    <property type="project" value="GO_Central"/>
</dbReference>
<dbReference type="InterPro" id="IPR001024">
    <property type="entry name" value="PLAT/LH2_dom"/>
</dbReference>
<dbReference type="InterPro" id="IPR002791">
    <property type="entry name" value="ARMT1-like_metal-bd"/>
</dbReference>
<dbReference type="STRING" id="13333.W1PWD7"/>
<feature type="domain" description="PLAT" evidence="7">
    <location>
        <begin position="71"/>
        <end position="193"/>
    </location>
</feature>
<protein>
    <recommendedName>
        <fullName evidence="7">PLAT domain-containing protein</fullName>
    </recommendedName>
</protein>
<dbReference type="PANTHER" id="PTHR12280">
    <property type="entry name" value="PANTOTHENATE KINASE"/>
    <property type="match status" value="1"/>
</dbReference>
<dbReference type="Gene3D" id="1.10.285.20">
    <property type="entry name" value="Uncharacterised protein PF01937, DUF89, domain 2"/>
    <property type="match status" value="1"/>
</dbReference>
<keyword evidence="3" id="KW-0533">Nickel</keyword>
<dbReference type="GO" id="GO:0016787">
    <property type="term" value="F:hydrolase activity"/>
    <property type="evidence" value="ECO:0007669"/>
    <property type="project" value="UniProtKB-KW"/>
</dbReference>
<dbReference type="GO" id="GO:0046872">
    <property type="term" value="F:metal ion binding"/>
    <property type="evidence" value="ECO:0007669"/>
    <property type="project" value="UniProtKB-KW"/>
</dbReference>
<dbReference type="InterPro" id="IPR036075">
    <property type="entry name" value="ARMT-1-like_metal-bd_sf"/>
</dbReference>
<evidence type="ECO:0000256" key="6">
    <source>
        <dbReference type="ARBA" id="ARBA00023211"/>
    </source>
</evidence>
<dbReference type="GO" id="GO:0005829">
    <property type="term" value="C:cytosol"/>
    <property type="evidence" value="ECO:0000318"/>
    <property type="project" value="GO_Central"/>
</dbReference>
<keyword evidence="6" id="KW-0464">Manganese</keyword>
<dbReference type="GO" id="GO:0005634">
    <property type="term" value="C:nucleus"/>
    <property type="evidence" value="ECO:0000318"/>
    <property type="project" value="GO_Central"/>
</dbReference>
<dbReference type="GO" id="GO:0005524">
    <property type="term" value="F:ATP binding"/>
    <property type="evidence" value="ECO:0007669"/>
    <property type="project" value="InterPro"/>
</dbReference>
<keyword evidence="4" id="KW-0479">Metal-binding</keyword>
<dbReference type="Gramene" id="ERN11650">
    <property type="protein sequence ID" value="ERN11650"/>
    <property type="gene ID" value="AMTR_s00022p00210390"/>
</dbReference>
<sequence>MMKPQLQSSSSQAILVVPKPALKTNHGSLARVNRRVTQPESCRKIESGKVFAVLKEIPTTTEKREEKVTTIKARVTVKSTVQDLDDIFLDVLGKSLRLEILSAEFNPSTGIEKETIRGYVHRRAGKGKMVSYEGEFKVKPTFGPVGAVLVTHDHHKEMVFESIVLEGLANGPVHITCNSCVHAKGEKRVFFADQGCFQELLERGLERERVRERRDSSGTAVAFPLLKTPIESTYRPGTIPYRLPFDPPHEPTPTELAWIDLFQKSIPSFRKQAESDDTVPEAHAKAEKFAKRYTKVLEDLKADPQSHGVPLDCILLSRLREQALRDVGFRDIYKKVKVEENANALTLFNEVVQLHDSIEDASKRVESLIRGVFAGNIFDLGCAQIAEAFARDGMSFRASCENLVARPWVIDDLDIFKSKWSTKSWKKAVIFVDNSGADVILGMLPFARELLRRGTQVVIAANDLPSINDITYPELIEIISKLKDENGKIFGVDASGLSIVNSGNDLPVIDLSMVSPKLSHLANDADLVILEGMGRGIETNLYAQFRCDSLNIGMVKHPEVAEFLGGRLYDCVFKYTQVL</sequence>
<dbReference type="KEGG" id="atr:18439850"/>
<evidence type="ECO:0000259" key="7">
    <source>
        <dbReference type="SMART" id="SM00308"/>
    </source>
</evidence>
<organism evidence="8 9">
    <name type="scientific">Amborella trichopoda</name>
    <dbReference type="NCBI Taxonomy" id="13333"/>
    <lineage>
        <taxon>Eukaryota</taxon>
        <taxon>Viridiplantae</taxon>
        <taxon>Streptophyta</taxon>
        <taxon>Embryophyta</taxon>
        <taxon>Tracheophyta</taxon>
        <taxon>Spermatophyta</taxon>
        <taxon>Magnoliopsida</taxon>
        <taxon>Amborellales</taxon>
        <taxon>Amborellaceae</taxon>
        <taxon>Amborella</taxon>
    </lineage>
</organism>
<dbReference type="OrthoDB" id="498611at2759"/>
<evidence type="ECO:0000256" key="2">
    <source>
        <dbReference type="ARBA" id="ARBA00001967"/>
    </source>
</evidence>
<dbReference type="SUPFAM" id="SSF111321">
    <property type="entry name" value="AF1104-like"/>
    <property type="match status" value="1"/>
</dbReference>
<dbReference type="Gene3D" id="1.20.1700.10">
    <property type="entry name" value="AF1104-like"/>
    <property type="match status" value="1"/>
</dbReference>
<dbReference type="AlphaFoldDB" id="W1PWD7"/>
<dbReference type="eggNOG" id="KOG4584">
    <property type="taxonomic scope" value="Eukaryota"/>
</dbReference>
<evidence type="ECO:0000313" key="8">
    <source>
        <dbReference type="EMBL" id="ERN11650.1"/>
    </source>
</evidence>
<dbReference type="PANTHER" id="PTHR12280:SF35">
    <property type="entry name" value="4'-PHOSPHOPANTETHEINE PHOSPHATASE"/>
    <property type="match status" value="1"/>
</dbReference>
<dbReference type="HOGENOM" id="CLU_471220_0_0_1"/>
<evidence type="ECO:0000313" key="9">
    <source>
        <dbReference type="Proteomes" id="UP000017836"/>
    </source>
</evidence>
<dbReference type="FunFam" id="1.20.1700.10:FF:000003">
    <property type="entry name" value="Pantothenate kinase 4"/>
    <property type="match status" value="1"/>
</dbReference>
<dbReference type="Gene3D" id="2.60.60.20">
    <property type="entry name" value="PLAT/LH2 domain"/>
    <property type="match status" value="1"/>
</dbReference>
<name>W1PWD7_AMBTC</name>
<dbReference type="InterPro" id="IPR004567">
    <property type="entry name" value="Type_II_PanK"/>
</dbReference>
<evidence type="ECO:0000256" key="1">
    <source>
        <dbReference type="ARBA" id="ARBA00001936"/>
    </source>
</evidence>
<evidence type="ECO:0000256" key="5">
    <source>
        <dbReference type="ARBA" id="ARBA00022801"/>
    </source>
</evidence>
<dbReference type="SUPFAM" id="SSF49723">
    <property type="entry name" value="Lipase/lipooxygenase domain (PLAT/LH2 domain)"/>
    <property type="match status" value="1"/>
</dbReference>